<keyword evidence="7" id="KW-0963">Cytoplasm</keyword>
<dbReference type="CDD" id="cd05016">
    <property type="entry name" value="SIS_PGI_2"/>
    <property type="match status" value="1"/>
</dbReference>
<comment type="pathway">
    <text evidence="1 7 8">Carbohydrate degradation; glycolysis; D-glyceraldehyde 3-phosphate and glycerone phosphate from D-glucose: step 2/4.</text>
</comment>
<comment type="subcellular location">
    <subcellularLocation>
        <location evidence="7">Cytoplasm</location>
    </subcellularLocation>
</comment>
<evidence type="ECO:0000256" key="6">
    <source>
        <dbReference type="ARBA" id="ARBA00029321"/>
    </source>
</evidence>
<dbReference type="GO" id="GO:0004347">
    <property type="term" value="F:glucose-6-phosphate isomerase activity"/>
    <property type="evidence" value="ECO:0007669"/>
    <property type="project" value="UniProtKB-UniRule"/>
</dbReference>
<keyword evidence="10" id="KW-1185">Reference proteome</keyword>
<dbReference type="InterPro" id="IPR018189">
    <property type="entry name" value="Phosphoglucose_isomerase_CS"/>
</dbReference>
<gene>
    <name evidence="7 9" type="primary">pgi</name>
    <name evidence="9" type="ORF">JYP50_00445</name>
</gene>
<proteinExistence type="inferred from homology"/>
<dbReference type="PANTHER" id="PTHR11469:SF1">
    <property type="entry name" value="GLUCOSE-6-PHOSPHATE ISOMERASE"/>
    <property type="match status" value="1"/>
</dbReference>
<dbReference type="InterPro" id="IPR035476">
    <property type="entry name" value="SIS_PGI_1"/>
</dbReference>
<feature type="active site" description="Proton donor" evidence="7">
    <location>
        <position position="352"/>
    </location>
</feature>
<dbReference type="Proteomes" id="UP000664303">
    <property type="component" value="Unassembled WGS sequence"/>
</dbReference>
<dbReference type="HAMAP" id="MF_00473">
    <property type="entry name" value="G6P_isomerase"/>
    <property type="match status" value="1"/>
</dbReference>
<dbReference type="NCBIfam" id="NF001211">
    <property type="entry name" value="PRK00179.1"/>
    <property type="match status" value="1"/>
</dbReference>
<protein>
    <recommendedName>
        <fullName evidence="7">Glucose-6-phosphate isomerase</fullName>
        <shortName evidence="7">GPI</shortName>
        <ecNumber evidence="7">5.3.1.9</ecNumber>
    </recommendedName>
    <alternativeName>
        <fullName evidence="7">Phosphoglucose isomerase</fullName>
        <shortName evidence="7">PGI</shortName>
    </alternativeName>
    <alternativeName>
        <fullName evidence="7">Phosphohexose isomerase</fullName>
        <shortName evidence="7">PHI</shortName>
    </alternativeName>
</protein>
<feature type="active site" evidence="7">
    <location>
        <position position="383"/>
    </location>
</feature>
<feature type="active site" evidence="7">
    <location>
        <position position="511"/>
    </location>
</feature>
<reference evidence="9" key="1">
    <citation type="submission" date="2021-02" db="EMBL/GenBank/DDBJ databases">
        <title>PHA producing bacteria isolated from coastal sediment in Guangdong, Shenzhen.</title>
        <authorList>
            <person name="Zheng W."/>
            <person name="Yu S."/>
            <person name="Huang Y."/>
        </authorList>
    </citation>
    <scope>NUCLEOTIDE SEQUENCE</scope>
    <source>
        <strain evidence="9">TN14-10</strain>
    </source>
</reference>
<dbReference type="AlphaFoldDB" id="A0A939DCG8"/>
<dbReference type="RefSeq" id="WP_206558484.1">
    <property type="nucleotide sequence ID" value="NZ_JAFKCZ010000001.1"/>
</dbReference>
<comment type="pathway">
    <text evidence="7">Carbohydrate biosynthesis; gluconeogenesis.</text>
</comment>
<dbReference type="PROSITE" id="PS00174">
    <property type="entry name" value="P_GLUCOSE_ISOMERASE_2"/>
    <property type="match status" value="1"/>
</dbReference>
<dbReference type="InterPro" id="IPR035482">
    <property type="entry name" value="SIS_PGI_2"/>
</dbReference>
<accession>A0A939DCG8</accession>
<dbReference type="PROSITE" id="PS51463">
    <property type="entry name" value="P_GLUCOSE_ISOMERASE_3"/>
    <property type="match status" value="1"/>
</dbReference>
<dbReference type="EMBL" id="JAFKCZ010000001">
    <property type="protein sequence ID" value="MBN7795037.1"/>
    <property type="molecule type" value="Genomic_DNA"/>
</dbReference>
<dbReference type="GO" id="GO:0005829">
    <property type="term" value="C:cytosol"/>
    <property type="evidence" value="ECO:0007669"/>
    <property type="project" value="TreeGrafter"/>
</dbReference>
<dbReference type="GO" id="GO:0097367">
    <property type="term" value="F:carbohydrate derivative binding"/>
    <property type="evidence" value="ECO:0007669"/>
    <property type="project" value="InterPro"/>
</dbReference>
<comment type="function">
    <text evidence="7">Catalyzes the reversible isomerization of glucose-6-phosphate to fructose-6-phosphate.</text>
</comment>
<dbReference type="Pfam" id="PF00342">
    <property type="entry name" value="PGI"/>
    <property type="match status" value="1"/>
</dbReference>
<evidence type="ECO:0000256" key="7">
    <source>
        <dbReference type="HAMAP-Rule" id="MF_00473"/>
    </source>
</evidence>
<dbReference type="InterPro" id="IPR046348">
    <property type="entry name" value="SIS_dom_sf"/>
</dbReference>
<dbReference type="GO" id="GO:0051156">
    <property type="term" value="P:glucose 6-phosphate metabolic process"/>
    <property type="evidence" value="ECO:0007669"/>
    <property type="project" value="TreeGrafter"/>
</dbReference>
<dbReference type="Gene3D" id="3.40.50.10490">
    <property type="entry name" value="Glucose-6-phosphate isomerase like protein, domain 1"/>
    <property type="match status" value="2"/>
</dbReference>
<evidence type="ECO:0000256" key="4">
    <source>
        <dbReference type="ARBA" id="ARBA00023152"/>
    </source>
</evidence>
<dbReference type="PANTHER" id="PTHR11469">
    <property type="entry name" value="GLUCOSE-6-PHOSPHATE ISOMERASE"/>
    <property type="match status" value="1"/>
</dbReference>
<evidence type="ECO:0000256" key="8">
    <source>
        <dbReference type="RuleBase" id="RU000612"/>
    </source>
</evidence>
<organism evidence="9 10">
    <name type="scientific">Parahaliea mediterranea</name>
    <dbReference type="NCBI Taxonomy" id="651086"/>
    <lineage>
        <taxon>Bacteria</taxon>
        <taxon>Pseudomonadati</taxon>
        <taxon>Pseudomonadota</taxon>
        <taxon>Gammaproteobacteria</taxon>
        <taxon>Cellvibrionales</taxon>
        <taxon>Halieaceae</taxon>
        <taxon>Parahaliea</taxon>
    </lineage>
</organism>
<dbReference type="SUPFAM" id="SSF53697">
    <property type="entry name" value="SIS domain"/>
    <property type="match status" value="1"/>
</dbReference>
<evidence type="ECO:0000256" key="1">
    <source>
        <dbReference type="ARBA" id="ARBA00004926"/>
    </source>
</evidence>
<evidence type="ECO:0000256" key="5">
    <source>
        <dbReference type="ARBA" id="ARBA00023235"/>
    </source>
</evidence>
<dbReference type="GO" id="GO:0048029">
    <property type="term" value="F:monosaccharide binding"/>
    <property type="evidence" value="ECO:0007669"/>
    <property type="project" value="TreeGrafter"/>
</dbReference>
<dbReference type="EC" id="5.3.1.9" evidence="7"/>
<dbReference type="GO" id="GO:0006094">
    <property type="term" value="P:gluconeogenesis"/>
    <property type="evidence" value="ECO:0007669"/>
    <property type="project" value="UniProtKB-UniRule"/>
</dbReference>
<dbReference type="Gene3D" id="1.10.1390.10">
    <property type="match status" value="1"/>
</dbReference>
<keyword evidence="5 7" id="KW-0413">Isomerase</keyword>
<comment type="catalytic activity">
    <reaction evidence="6 7 8">
        <text>alpha-D-glucose 6-phosphate = beta-D-fructose 6-phosphate</text>
        <dbReference type="Rhea" id="RHEA:11816"/>
        <dbReference type="ChEBI" id="CHEBI:57634"/>
        <dbReference type="ChEBI" id="CHEBI:58225"/>
        <dbReference type="EC" id="5.3.1.9"/>
    </reaction>
</comment>
<dbReference type="CDD" id="cd05015">
    <property type="entry name" value="SIS_PGI_1"/>
    <property type="match status" value="1"/>
</dbReference>
<keyword evidence="3 7" id="KW-0312">Gluconeogenesis</keyword>
<keyword evidence="4 7" id="KW-0324">Glycolysis</keyword>
<evidence type="ECO:0000313" key="9">
    <source>
        <dbReference type="EMBL" id="MBN7795037.1"/>
    </source>
</evidence>
<comment type="similarity">
    <text evidence="2 7 8">Belongs to the GPI family.</text>
</comment>
<dbReference type="InterPro" id="IPR023096">
    <property type="entry name" value="G6P_Isomerase_C"/>
</dbReference>
<name>A0A939DCG8_9GAMM</name>
<comment type="caution">
    <text evidence="9">The sequence shown here is derived from an EMBL/GenBank/DDBJ whole genome shotgun (WGS) entry which is preliminary data.</text>
</comment>
<dbReference type="PRINTS" id="PR00662">
    <property type="entry name" value="G6PISOMERASE"/>
</dbReference>
<evidence type="ECO:0000256" key="3">
    <source>
        <dbReference type="ARBA" id="ARBA00022432"/>
    </source>
</evidence>
<evidence type="ECO:0000256" key="2">
    <source>
        <dbReference type="ARBA" id="ARBA00006604"/>
    </source>
</evidence>
<dbReference type="InterPro" id="IPR001672">
    <property type="entry name" value="G6P_Isomerase"/>
</dbReference>
<dbReference type="GO" id="GO:0006096">
    <property type="term" value="P:glycolytic process"/>
    <property type="evidence" value="ECO:0007669"/>
    <property type="project" value="UniProtKB-UniRule"/>
</dbReference>
<dbReference type="PROSITE" id="PS00765">
    <property type="entry name" value="P_GLUCOSE_ISOMERASE_1"/>
    <property type="match status" value="1"/>
</dbReference>
<evidence type="ECO:0000313" key="10">
    <source>
        <dbReference type="Proteomes" id="UP000664303"/>
    </source>
</evidence>
<sequence length="546" mass="58872">MTPCTKLTDLPAFGELRALAAALQSTAIEDLLRDQHERATSYCREAAGLHLDFSKQLLDAAALAALIALAEQARLPARARALLAGDEVNNTEARPALHSLLRAPAAPPGLEHAFAAVSDTRARMRDWAERLNQGRHSGYAGQAITDVVNIGIGGSDLGPRLVSGALKAFHDNIACHYVANVDPADLQDTLLELDPATTLFIVCSKSFRTEETLSNALAARDWMLNAGAAPADLDKHFLAITTNLEAAAEFGISRDNCLPMWDWVGGRYSVWSAVGLSCAIAIGWEHFEAFLGGAAAMDAHFATAPVADNLPMLMSLLEVWNCNLLGAGNHVVLPYDQGLARLPDFLQQLTMESNGKRVAADGTALDYDTGPVLWGSAGTMGQHSFHQLLHQGTRPCPADFILPLTTHTGMARQHRRLVANCLAQSRALLVGRSEEAARTSLLARGLDEAEAARLAPHLVMPGNRPHSVISFEAVTPHSLGALIALYEHRTFCSGQLWGINPFDQWGVELGKEISSSILARMDDDAPRPGLDAATERLLQAWRRAQR</sequence>